<gene>
    <name evidence="3" type="ORF">MAR_027985</name>
</gene>
<organism evidence="3 4">
    <name type="scientific">Mya arenaria</name>
    <name type="common">Soft-shell clam</name>
    <dbReference type="NCBI Taxonomy" id="6604"/>
    <lineage>
        <taxon>Eukaryota</taxon>
        <taxon>Metazoa</taxon>
        <taxon>Spiralia</taxon>
        <taxon>Lophotrochozoa</taxon>
        <taxon>Mollusca</taxon>
        <taxon>Bivalvia</taxon>
        <taxon>Autobranchia</taxon>
        <taxon>Heteroconchia</taxon>
        <taxon>Euheterodonta</taxon>
        <taxon>Imparidentia</taxon>
        <taxon>Neoheterodontei</taxon>
        <taxon>Myida</taxon>
        <taxon>Myoidea</taxon>
        <taxon>Myidae</taxon>
        <taxon>Mya</taxon>
    </lineage>
</organism>
<feature type="signal peptide" evidence="2">
    <location>
        <begin position="1"/>
        <end position="20"/>
    </location>
</feature>
<keyword evidence="1" id="KW-1133">Transmembrane helix</keyword>
<sequence>MARSSWFLLYVCVCSLPTYADNCSITSCLLCDDVIAGLCNKCVYFLSHDRKQCLIECPGGRSKFQQPPVLSPVCSGKEDIVQEIVENGLSTEVVIGVIAGVSGALLLCVVILIAYCIHIRRTRRNVNLNETHYVAGHMQEGNVKKVPMYDNRGFDTENEPSLVHNLIDRDVYIRELERLRPHAQTLLTMLNEIRHKLRAMDKSDPRVSTYNIPSDSLGLMEWAHQMIEDKQMDVEPAEESIETNPVHKISYIEVPPSANSNPYATPVIKKPNPYATLHKRNSQLNASNLSNGSFYSSVPVPVDYDGGKLPAGNTNNHLSVSQNNTIKSTTKESLKRQYEIPWDIKKYSDSFSTLNCSGSDLTMGYFANGRFYDPSPRQPSVNPNPAPEIYAPASSYSDPSNPPIFSTFTGGVPRKQSSASSHSSTLTKISITSLQYDMFMFVKSKTF</sequence>
<keyword evidence="1" id="KW-0472">Membrane</keyword>
<keyword evidence="4" id="KW-1185">Reference proteome</keyword>
<evidence type="ECO:0000256" key="1">
    <source>
        <dbReference type="SAM" id="Phobius"/>
    </source>
</evidence>
<reference evidence="3" key="1">
    <citation type="submission" date="2022-11" db="EMBL/GenBank/DDBJ databases">
        <title>Centuries of genome instability and evolution in soft-shell clam transmissible cancer (bioRxiv).</title>
        <authorList>
            <person name="Hart S.F.M."/>
            <person name="Yonemitsu M.A."/>
            <person name="Giersch R.M."/>
            <person name="Beal B.F."/>
            <person name="Arriagada G."/>
            <person name="Davis B.W."/>
            <person name="Ostrander E.A."/>
            <person name="Goff S.P."/>
            <person name="Metzger M.J."/>
        </authorList>
    </citation>
    <scope>NUCLEOTIDE SEQUENCE</scope>
    <source>
        <strain evidence="3">MELC-2E11</strain>
        <tissue evidence="3">Siphon/mantle</tissue>
    </source>
</reference>
<name>A0ABY7DF05_MYAAR</name>
<feature type="chain" id="PRO_5047469972" evidence="2">
    <location>
        <begin position="21"/>
        <end position="447"/>
    </location>
</feature>
<keyword evidence="2" id="KW-0732">Signal</keyword>
<dbReference type="EMBL" id="CP111013">
    <property type="protein sequence ID" value="WAQ95295.1"/>
    <property type="molecule type" value="Genomic_DNA"/>
</dbReference>
<evidence type="ECO:0000313" key="4">
    <source>
        <dbReference type="Proteomes" id="UP001164746"/>
    </source>
</evidence>
<accession>A0ABY7DF05</accession>
<keyword evidence="1" id="KW-0812">Transmembrane</keyword>
<feature type="transmembrane region" description="Helical" evidence="1">
    <location>
        <begin position="93"/>
        <end position="117"/>
    </location>
</feature>
<protein>
    <submittedName>
        <fullName evidence="3">Uncharacterized protein</fullName>
    </submittedName>
</protein>
<proteinExistence type="predicted"/>
<dbReference type="Proteomes" id="UP001164746">
    <property type="component" value="Chromosome 2"/>
</dbReference>
<evidence type="ECO:0000256" key="2">
    <source>
        <dbReference type="SAM" id="SignalP"/>
    </source>
</evidence>
<evidence type="ECO:0000313" key="3">
    <source>
        <dbReference type="EMBL" id="WAQ95295.1"/>
    </source>
</evidence>